<evidence type="ECO:0000313" key="3">
    <source>
        <dbReference type="Proteomes" id="UP001211872"/>
    </source>
</evidence>
<reference evidence="2 3" key="1">
    <citation type="journal article" date="2011" name="Int. J. Syst. Evol. Microbiol.">
        <title>Hymenobacter yonginensis sp. nov., isolated from a mesotrophic artificial lake.</title>
        <authorList>
            <person name="Joung Y."/>
            <person name="Cho S.H."/>
            <person name="Kim H."/>
            <person name="Kim S.B."/>
            <person name="Joh K."/>
        </authorList>
    </citation>
    <scope>NUCLEOTIDE SEQUENCE [LARGE SCALE GENOMIC DNA]</scope>
    <source>
        <strain evidence="2 3">KCTC 22745</strain>
    </source>
</reference>
<evidence type="ECO:0000313" key="2">
    <source>
        <dbReference type="EMBL" id="WBO86858.1"/>
    </source>
</evidence>
<protein>
    <submittedName>
        <fullName evidence="2">DUF4007 family protein</fullName>
    </submittedName>
</protein>
<proteinExistence type="predicted"/>
<dbReference type="Proteomes" id="UP001211872">
    <property type="component" value="Plasmid unnamed2"/>
</dbReference>
<organism evidence="2 3">
    <name type="scientific">Hymenobacter yonginensis</name>
    <dbReference type="NCBI Taxonomy" id="748197"/>
    <lineage>
        <taxon>Bacteria</taxon>
        <taxon>Pseudomonadati</taxon>
        <taxon>Bacteroidota</taxon>
        <taxon>Cytophagia</taxon>
        <taxon>Cytophagales</taxon>
        <taxon>Hymenobacteraceae</taxon>
        <taxon>Hymenobacter</taxon>
    </lineage>
</organism>
<sequence>MRFRFSGHESFPCRYTWLPKAYLHLASNPALFSEENEAMVRLGVGKNMVRAIRFWVQLAGIAEPHPTEPGYQITAFGHALFHPQTGYDPYLEDVRTLWLIHWKFCAHVEEPMFAWYFLFNQWSEPELSRSELLRNFKLEAAKQDRPLSEATLSQHLDIFLHTYIPARGRKGEVLEDNLDCPLTELNLLVPAGERMAESTDGRRREAVFTFRWDHKPEITGPLLAYCLHDFWRRNRPHEQSLTFREVTRAPGSVGQVFKLTEKDLEDRLENLRSDSQGLLEYRISAALPRVLKSFEWSEEVETRLLASVYQRPAPINIAAQSEEVVDHA</sequence>
<feature type="domain" description="DUF4007" evidence="1">
    <location>
        <begin position="5"/>
        <end position="309"/>
    </location>
</feature>
<dbReference type="EMBL" id="CP115397">
    <property type="protein sequence ID" value="WBO86858.1"/>
    <property type="molecule type" value="Genomic_DNA"/>
</dbReference>
<dbReference type="InterPro" id="IPR025248">
    <property type="entry name" value="DUF4007"/>
</dbReference>
<dbReference type="RefSeq" id="WP_270129562.1">
    <property type="nucleotide sequence ID" value="NZ_CP115397.1"/>
</dbReference>
<keyword evidence="3" id="KW-1185">Reference proteome</keyword>
<accession>A0ABY7PVA3</accession>
<geneLocation type="plasmid" evidence="2 3">
    <name>unnamed2</name>
</geneLocation>
<keyword evidence="2" id="KW-0614">Plasmid</keyword>
<name>A0ABY7PVA3_9BACT</name>
<gene>
    <name evidence="2" type="ORF">O9Z63_20460</name>
</gene>
<evidence type="ECO:0000259" key="1">
    <source>
        <dbReference type="Pfam" id="PF13182"/>
    </source>
</evidence>
<dbReference type="Pfam" id="PF13182">
    <property type="entry name" value="DUF4007"/>
    <property type="match status" value="1"/>
</dbReference>